<feature type="signal peptide" evidence="1">
    <location>
        <begin position="1"/>
        <end position="22"/>
    </location>
</feature>
<feature type="chain" id="PRO_5022178805" evidence="1">
    <location>
        <begin position="23"/>
        <end position="166"/>
    </location>
</feature>
<proteinExistence type="predicted"/>
<dbReference type="RefSeq" id="WP_145258348.1">
    <property type="nucleotide sequence ID" value="NZ_CP036279.1"/>
</dbReference>
<reference evidence="2 3" key="1">
    <citation type="submission" date="2019-02" db="EMBL/GenBank/DDBJ databases">
        <title>Deep-cultivation of Planctomycetes and their phenomic and genomic characterization uncovers novel biology.</title>
        <authorList>
            <person name="Wiegand S."/>
            <person name="Jogler M."/>
            <person name="Boedeker C."/>
            <person name="Pinto D."/>
            <person name="Vollmers J."/>
            <person name="Rivas-Marin E."/>
            <person name="Kohn T."/>
            <person name="Peeters S.H."/>
            <person name="Heuer A."/>
            <person name="Rast P."/>
            <person name="Oberbeckmann S."/>
            <person name="Bunk B."/>
            <person name="Jeske O."/>
            <person name="Meyerdierks A."/>
            <person name="Storesund J.E."/>
            <person name="Kallscheuer N."/>
            <person name="Luecker S."/>
            <person name="Lage O.M."/>
            <person name="Pohl T."/>
            <person name="Merkel B.J."/>
            <person name="Hornburger P."/>
            <person name="Mueller R.-W."/>
            <person name="Bruemmer F."/>
            <person name="Labrenz M."/>
            <person name="Spormann A.M."/>
            <person name="Op den Camp H."/>
            <person name="Overmann J."/>
            <person name="Amann R."/>
            <person name="Jetten M.S.M."/>
            <person name="Mascher T."/>
            <person name="Medema M.H."/>
            <person name="Devos D.P."/>
            <person name="Kaster A.-K."/>
            <person name="Ovreas L."/>
            <person name="Rohde M."/>
            <person name="Galperin M.Y."/>
            <person name="Jogler C."/>
        </authorList>
    </citation>
    <scope>NUCLEOTIDE SEQUENCE [LARGE SCALE GENOMIC DNA]</scope>
    <source>
        <strain evidence="2 3">Pan216</strain>
    </source>
</reference>
<dbReference type="EMBL" id="CP036279">
    <property type="protein sequence ID" value="QDU61801.1"/>
    <property type="molecule type" value="Genomic_DNA"/>
</dbReference>
<organism evidence="2 3">
    <name type="scientific">Kolteria novifilia</name>
    <dbReference type="NCBI Taxonomy" id="2527975"/>
    <lineage>
        <taxon>Bacteria</taxon>
        <taxon>Pseudomonadati</taxon>
        <taxon>Planctomycetota</taxon>
        <taxon>Planctomycetia</taxon>
        <taxon>Kolteriales</taxon>
        <taxon>Kolteriaceae</taxon>
        <taxon>Kolteria</taxon>
    </lineage>
</organism>
<sequence length="166" mass="17545" precursor="true">MKRTLLAIALAFCSGCSTCPTASIADTFFPQRGMCPSCAPPKKKCGCHLFSWLHHKKNKEAPPVGVVPMPQAGPAPVMVAPGTVPMQTPMPQNAPLVAESPQKKGIFGWLHKHKHKKQDCPTCNQGSAVAPLLPPDQGAAPLMMPQPQQYMPPTNSCPTCASPGVG</sequence>
<accession>A0A518B492</accession>
<evidence type="ECO:0000313" key="3">
    <source>
        <dbReference type="Proteomes" id="UP000317093"/>
    </source>
</evidence>
<evidence type="ECO:0000313" key="2">
    <source>
        <dbReference type="EMBL" id="QDU61801.1"/>
    </source>
</evidence>
<dbReference type="KEGG" id="knv:Pan216_26660"/>
<keyword evidence="1" id="KW-0732">Signal</keyword>
<evidence type="ECO:0000256" key="1">
    <source>
        <dbReference type="SAM" id="SignalP"/>
    </source>
</evidence>
<keyword evidence="3" id="KW-1185">Reference proteome</keyword>
<gene>
    <name evidence="2" type="ORF">Pan216_26660</name>
</gene>
<protein>
    <submittedName>
        <fullName evidence="2">Uncharacterized protein</fullName>
    </submittedName>
</protein>
<name>A0A518B492_9BACT</name>
<dbReference type="AlphaFoldDB" id="A0A518B492"/>
<dbReference type="Proteomes" id="UP000317093">
    <property type="component" value="Chromosome"/>
</dbReference>